<sequence>METFRIIGVPEHFNYPFRILAESQPFKKDGILISWKEESRGSGQMALDLKNGEVDMALLLTESFMKEFDAGSPFKMLGLYVESPLVWGIHVNPNHQADQINEIESRHFLVSRMGSGSHLMALVLADSLGWEKESLTFEIVGNLDGAKKAFQAGNPGIFLWEKYTTSPEVKANHMKRVGEIPSPWPCFVMAISKETIEKFPKFIFQLREYIYSITSNLKTETTLSQTLAKEYQLDPEDVKSWLNQTEWAKSPEISYEDFDRNILKMMGFEIISKKINPKNLLV</sequence>
<organism evidence="5 6">
    <name type="scientific">Algoriphagus boseongensis</name>
    <dbReference type="NCBI Taxonomy" id="1442587"/>
    <lineage>
        <taxon>Bacteria</taxon>
        <taxon>Pseudomonadati</taxon>
        <taxon>Bacteroidota</taxon>
        <taxon>Cytophagia</taxon>
        <taxon>Cytophagales</taxon>
        <taxon>Cyclobacteriaceae</taxon>
        <taxon>Algoriphagus</taxon>
    </lineage>
</organism>
<protein>
    <recommendedName>
        <fullName evidence="4">Ca3427-like PBP 2 domain-containing protein</fullName>
    </recommendedName>
</protein>
<accession>A0A4R6T8S3</accession>
<keyword evidence="6" id="KW-1185">Reference proteome</keyword>
<feature type="domain" description="Ca3427-like PBP 2" evidence="4">
    <location>
        <begin position="97"/>
        <end position="180"/>
    </location>
</feature>
<keyword evidence="3" id="KW-0732">Signal</keyword>
<evidence type="ECO:0000256" key="2">
    <source>
        <dbReference type="ARBA" id="ARBA00010742"/>
    </source>
</evidence>
<proteinExistence type="inferred from homology"/>
<comment type="caution">
    <text evidence="5">The sequence shown here is derived from an EMBL/GenBank/DDBJ whole genome shotgun (WGS) entry which is preliminary data.</text>
</comment>
<dbReference type="PANTHER" id="PTHR30024:SF47">
    <property type="entry name" value="TAURINE-BINDING PERIPLASMIC PROTEIN"/>
    <property type="match status" value="1"/>
</dbReference>
<dbReference type="Gene3D" id="3.40.190.10">
    <property type="entry name" value="Periplasmic binding protein-like II"/>
    <property type="match status" value="2"/>
</dbReference>
<dbReference type="SUPFAM" id="SSF53850">
    <property type="entry name" value="Periplasmic binding protein-like II"/>
    <property type="match status" value="1"/>
</dbReference>
<evidence type="ECO:0000256" key="1">
    <source>
        <dbReference type="ARBA" id="ARBA00004418"/>
    </source>
</evidence>
<evidence type="ECO:0000313" key="5">
    <source>
        <dbReference type="EMBL" id="TDQ18629.1"/>
    </source>
</evidence>
<dbReference type="GO" id="GO:0042597">
    <property type="term" value="C:periplasmic space"/>
    <property type="evidence" value="ECO:0007669"/>
    <property type="project" value="UniProtKB-SubCell"/>
</dbReference>
<dbReference type="OrthoDB" id="6191474at2"/>
<dbReference type="Proteomes" id="UP000294535">
    <property type="component" value="Unassembled WGS sequence"/>
</dbReference>
<dbReference type="EMBL" id="SNYF01000005">
    <property type="protein sequence ID" value="TDQ18629.1"/>
    <property type="molecule type" value="Genomic_DNA"/>
</dbReference>
<dbReference type="Pfam" id="PF22384">
    <property type="entry name" value="PBP2_Ca3427_like"/>
    <property type="match status" value="1"/>
</dbReference>
<dbReference type="InterPro" id="IPR054364">
    <property type="entry name" value="Ca3427-like_PBP2"/>
</dbReference>
<evidence type="ECO:0000256" key="3">
    <source>
        <dbReference type="ARBA" id="ARBA00022729"/>
    </source>
</evidence>
<dbReference type="PANTHER" id="PTHR30024">
    <property type="entry name" value="ALIPHATIC SULFONATES-BINDING PROTEIN-RELATED"/>
    <property type="match status" value="1"/>
</dbReference>
<reference evidence="5 6" key="1">
    <citation type="submission" date="2019-03" db="EMBL/GenBank/DDBJ databases">
        <title>Genomic Encyclopedia of Type Strains, Phase III (KMG-III): the genomes of soil and plant-associated and newly described type strains.</title>
        <authorList>
            <person name="Whitman W."/>
        </authorList>
    </citation>
    <scope>NUCLEOTIDE SEQUENCE [LARGE SCALE GENOMIC DNA]</scope>
    <source>
        <strain evidence="5 6">CECT 8446</strain>
    </source>
</reference>
<name>A0A4R6T8S3_9BACT</name>
<dbReference type="AlphaFoldDB" id="A0A4R6T8S3"/>
<gene>
    <name evidence="5" type="ORF">DFQ04_0434</name>
</gene>
<dbReference type="RefSeq" id="WP_133552216.1">
    <property type="nucleotide sequence ID" value="NZ_SNYF01000005.1"/>
</dbReference>
<evidence type="ECO:0000313" key="6">
    <source>
        <dbReference type="Proteomes" id="UP000294535"/>
    </source>
</evidence>
<comment type="subcellular location">
    <subcellularLocation>
        <location evidence="1">Periplasm</location>
    </subcellularLocation>
</comment>
<evidence type="ECO:0000259" key="4">
    <source>
        <dbReference type="Pfam" id="PF22384"/>
    </source>
</evidence>
<comment type="similarity">
    <text evidence="2">Belongs to the bacterial solute-binding protein SsuA/TauA family.</text>
</comment>